<protein>
    <submittedName>
        <fullName evidence="1">Uncharacterized protein</fullName>
    </submittedName>
</protein>
<dbReference type="AlphaFoldDB" id="A0A0B7AEK4"/>
<sequence length="61" mass="6713">MADWNEWLSSMEFPTYRGSHGSTVLCKHVFVAINERADRIASSGSIFGKMRMNKGGSSSVS</sequence>
<organism evidence="1">
    <name type="scientific">Arion vulgaris</name>
    <dbReference type="NCBI Taxonomy" id="1028688"/>
    <lineage>
        <taxon>Eukaryota</taxon>
        <taxon>Metazoa</taxon>
        <taxon>Spiralia</taxon>
        <taxon>Lophotrochozoa</taxon>
        <taxon>Mollusca</taxon>
        <taxon>Gastropoda</taxon>
        <taxon>Heterobranchia</taxon>
        <taxon>Euthyneura</taxon>
        <taxon>Panpulmonata</taxon>
        <taxon>Eupulmonata</taxon>
        <taxon>Stylommatophora</taxon>
        <taxon>Helicina</taxon>
        <taxon>Arionoidea</taxon>
        <taxon>Arionidae</taxon>
        <taxon>Arion</taxon>
    </lineage>
</organism>
<evidence type="ECO:0000313" key="1">
    <source>
        <dbReference type="EMBL" id="CEK79233.1"/>
    </source>
</evidence>
<gene>
    <name evidence="1" type="primary">ORF114363</name>
</gene>
<proteinExistence type="predicted"/>
<reference evidence="1" key="1">
    <citation type="submission" date="2014-12" db="EMBL/GenBank/DDBJ databases">
        <title>Insight into the proteome of Arion vulgaris.</title>
        <authorList>
            <person name="Aradska J."/>
            <person name="Bulat T."/>
            <person name="Smidak R."/>
            <person name="Sarate P."/>
            <person name="Gangsoo J."/>
            <person name="Sialana F."/>
            <person name="Bilban M."/>
            <person name="Lubec G."/>
        </authorList>
    </citation>
    <scope>NUCLEOTIDE SEQUENCE</scope>
    <source>
        <tissue evidence="1">Skin</tissue>
    </source>
</reference>
<dbReference type="EMBL" id="HACG01032368">
    <property type="protein sequence ID" value="CEK79233.1"/>
    <property type="molecule type" value="Transcribed_RNA"/>
</dbReference>
<accession>A0A0B7AEK4</accession>
<name>A0A0B7AEK4_9EUPU</name>